<evidence type="ECO:0000313" key="3">
    <source>
        <dbReference type="Proteomes" id="UP000198588"/>
    </source>
</evidence>
<feature type="compositionally biased region" description="Basic residues" evidence="1">
    <location>
        <begin position="88"/>
        <end position="103"/>
    </location>
</feature>
<feature type="region of interest" description="Disordered" evidence="1">
    <location>
        <begin position="37"/>
        <end position="119"/>
    </location>
</feature>
<dbReference type="Proteomes" id="UP000198588">
    <property type="component" value="Unassembled WGS sequence"/>
</dbReference>
<accession>A0A1G5YYP0</accession>
<proteinExistence type="predicted"/>
<dbReference type="EMBL" id="FMXM01000012">
    <property type="protein sequence ID" value="SDA87247.1"/>
    <property type="molecule type" value="Genomic_DNA"/>
</dbReference>
<organism evidence="2 3">
    <name type="scientific">Mesorhizobium qingshengii</name>
    <dbReference type="NCBI Taxonomy" id="1165689"/>
    <lineage>
        <taxon>Bacteria</taxon>
        <taxon>Pseudomonadati</taxon>
        <taxon>Pseudomonadota</taxon>
        <taxon>Alphaproteobacteria</taxon>
        <taxon>Hyphomicrobiales</taxon>
        <taxon>Phyllobacteriaceae</taxon>
        <taxon>Mesorhizobium</taxon>
    </lineage>
</organism>
<sequence length="218" mass="23987">MSRSTDLAIWHGSTGACHTGEPDLQLNGGMGRFPSGGFHISPKGGRVGPHDGCPSWQQRRSNDRQRIKPAHQQAATAKGVSRSPSRPITRRAHHENTYRHRCARASGLPRPGGGRASASGSIVSATHRVLLLKAEAFPPHCHSLRQIGRQLPRHDHPTRLDGPLGSAIMSLQPRRLPCYALRIFPDSRSNICRRTFPNLRTIRIWPVSSDRPCSAPPQ</sequence>
<dbReference type="PROSITE" id="PS51257">
    <property type="entry name" value="PROKAR_LIPOPROTEIN"/>
    <property type="match status" value="1"/>
</dbReference>
<name>A0A1G5YYP0_9HYPH</name>
<gene>
    <name evidence="2" type="ORF">SAMN02927914_03866</name>
</gene>
<reference evidence="2 3" key="1">
    <citation type="submission" date="2016-10" db="EMBL/GenBank/DDBJ databases">
        <authorList>
            <person name="de Groot N.N."/>
        </authorList>
    </citation>
    <scope>NUCLEOTIDE SEQUENCE [LARGE SCALE GENOMIC DNA]</scope>
    <source>
        <strain evidence="2 3">CGMCC 1.12097</strain>
    </source>
</reference>
<evidence type="ECO:0000256" key="1">
    <source>
        <dbReference type="SAM" id="MobiDB-lite"/>
    </source>
</evidence>
<dbReference type="AlphaFoldDB" id="A0A1G5YYP0"/>
<protein>
    <submittedName>
        <fullName evidence="2">Uncharacterized protein</fullName>
    </submittedName>
</protein>
<evidence type="ECO:0000313" key="2">
    <source>
        <dbReference type="EMBL" id="SDA87247.1"/>
    </source>
</evidence>